<evidence type="ECO:0000313" key="7">
    <source>
        <dbReference type="Proteomes" id="UP000506160"/>
    </source>
</evidence>
<feature type="domain" description="Metallo-beta-lactamase" evidence="5">
    <location>
        <begin position="12"/>
        <end position="192"/>
    </location>
</feature>
<keyword evidence="2" id="KW-0479">Metal-binding</keyword>
<dbReference type="PANTHER" id="PTHR46233">
    <property type="entry name" value="HYDROXYACYLGLUTATHIONE HYDROLASE GLOC"/>
    <property type="match status" value="1"/>
</dbReference>
<evidence type="ECO:0000313" key="6">
    <source>
        <dbReference type="EMBL" id="TEA27532.1"/>
    </source>
</evidence>
<evidence type="ECO:0000256" key="1">
    <source>
        <dbReference type="ARBA" id="ARBA00001947"/>
    </source>
</evidence>
<evidence type="ECO:0000256" key="4">
    <source>
        <dbReference type="ARBA" id="ARBA00022833"/>
    </source>
</evidence>
<keyword evidence="4" id="KW-0862">Zinc</keyword>
<dbReference type="InterPro" id="IPR001279">
    <property type="entry name" value="Metallo-B-lactamas"/>
</dbReference>
<reference evidence="6 7" key="1">
    <citation type="journal article" date="2014" name="Appl. Environ. Microbiol.">
        <title>Genomic features of a bumble bee symbiont reflect its host environment.</title>
        <authorList>
            <person name="Martinson V.G."/>
            <person name="Magoc T."/>
            <person name="Koch H."/>
            <person name="Salzberg S.L."/>
            <person name="Moran N.A."/>
        </authorList>
    </citation>
    <scope>NUCLEOTIDE SEQUENCE [LARGE SCALE GENOMIC DNA]</scope>
    <source>
        <strain evidence="6 7">Bimp</strain>
    </source>
</reference>
<evidence type="ECO:0000256" key="2">
    <source>
        <dbReference type="ARBA" id="ARBA00022723"/>
    </source>
</evidence>
<dbReference type="PANTHER" id="PTHR46233:SF3">
    <property type="entry name" value="HYDROXYACYLGLUTATHIONE HYDROLASE GLOC"/>
    <property type="match status" value="1"/>
</dbReference>
<dbReference type="EMBL" id="AWGA01000033">
    <property type="protein sequence ID" value="TEA27532.1"/>
    <property type="molecule type" value="Genomic_DNA"/>
</dbReference>
<dbReference type="AlphaFoldDB" id="A0AB94IDJ0"/>
<gene>
    <name evidence="6" type="ORF">O970_03175</name>
</gene>
<dbReference type="Pfam" id="PF00753">
    <property type="entry name" value="Lactamase_B"/>
    <property type="match status" value="1"/>
</dbReference>
<dbReference type="GO" id="GO:0046872">
    <property type="term" value="F:metal ion binding"/>
    <property type="evidence" value="ECO:0007669"/>
    <property type="project" value="UniProtKB-KW"/>
</dbReference>
<dbReference type="SUPFAM" id="SSF56281">
    <property type="entry name" value="Metallo-hydrolase/oxidoreductase"/>
    <property type="match status" value="1"/>
</dbReference>
<dbReference type="InterPro" id="IPR036866">
    <property type="entry name" value="RibonucZ/Hydroxyglut_hydro"/>
</dbReference>
<evidence type="ECO:0000256" key="3">
    <source>
        <dbReference type="ARBA" id="ARBA00022801"/>
    </source>
</evidence>
<keyword evidence="3" id="KW-0378">Hydrolase</keyword>
<dbReference type="Proteomes" id="UP000506160">
    <property type="component" value="Unassembled WGS sequence"/>
</dbReference>
<dbReference type="GO" id="GO:0016787">
    <property type="term" value="F:hydrolase activity"/>
    <property type="evidence" value="ECO:0007669"/>
    <property type="project" value="UniProtKB-KW"/>
</dbReference>
<proteinExistence type="predicted"/>
<dbReference type="RefSeq" id="WP_024495729.1">
    <property type="nucleotide sequence ID" value="NZ_AWGA01000033.1"/>
</dbReference>
<sequence>MQYRIIPVTSFAENCTIIWCEKTKKAAIVDPGGESAQIKKLISQLDVMIEKILLTHGHLDHVGAASELAQYYNVAIYGPNEQDQFLLDNLPLQAAQFGLPFASAFTPDHWLKDGDVLAIGEQVLHVIHCPGHTPGHVVFVNQTTKLALVGDVLFKGSIGRTDFPRGNYQDLMHSIKQKLWPLGDDIQFISGHGPMSTLGDERRTNPFLR</sequence>
<evidence type="ECO:0000259" key="5">
    <source>
        <dbReference type="SMART" id="SM00849"/>
    </source>
</evidence>
<dbReference type="Gene3D" id="3.60.15.10">
    <property type="entry name" value="Ribonuclease Z/Hydroxyacylglutathione hydrolase-like"/>
    <property type="match status" value="1"/>
</dbReference>
<dbReference type="CDD" id="cd07737">
    <property type="entry name" value="YcbL-like_MBL-fold"/>
    <property type="match status" value="1"/>
</dbReference>
<comment type="caution">
    <text evidence="6">The sequence shown here is derived from an EMBL/GenBank/DDBJ whole genome shotgun (WGS) entry which is preliminary data.</text>
</comment>
<name>A0AB94IDJ0_9GAMM</name>
<dbReference type="SMART" id="SM00849">
    <property type="entry name" value="Lactamase_B"/>
    <property type="match status" value="1"/>
</dbReference>
<accession>A0AB94IDJ0</accession>
<organism evidence="6 7">
    <name type="scientific">Candidatus Schmidhempelia bombi str. Bimp</name>
    <dbReference type="NCBI Taxonomy" id="1387197"/>
    <lineage>
        <taxon>Bacteria</taxon>
        <taxon>Pseudomonadati</taxon>
        <taxon>Pseudomonadota</taxon>
        <taxon>Gammaproteobacteria</taxon>
        <taxon>Orbales</taxon>
        <taxon>Orbaceae</taxon>
        <taxon>Candidatus Schmidhempelia</taxon>
    </lineage>
</organism>
<comment type="cofactor">
    <cofactor evidence="1">
        <name>Zn(2+)</name>
        <dbReference type="ChEBI" id="CHEBI:29105"/>
    </cofactor>
</comment>
<dbReference type="InterPro" id="IPR051453">
    <property type="entry name" value="MBL_Glyoxalase_II"/>
</dbReference>
<keyword evidence="7" id="KW-1185">Reference proteome</keyword>
<protein>
    <submittedName>
        <fullName evidence="6">MBL fold metallo-hydrolase</fullName>
    </submittedName>
</protein>